<evidence type="ECO:0000313" key="2">
    <source>
        <dbReference type="Proteomes" id="UP000275408"/>
    </source>
</evidence>
<protein>
    <recommendedName>
        <fullName evidence="3">Nicolin-1</fullName>
    </recommendedName>
</protein>
<keyword evidence="2" id="KW-1185">Reference proteome</keyword>
<dbReference type="OMA" id="MWVLTEV"/>
<dbReference type="EMBL" id="RCHS01001382">
    <property type="protein sequence ID" value="RMX53899.1"/>
    <property type="molecule type" value="Genomic_DNA"/>
</dbReference>
<proteinExistence type="predicted"/>
<evidence type="ECO:0008006" key="3">
    <source>
        <dbReference type="Google" id="ProtNLM"/>
    </source>
</evidence>
<name>A0A3M6UK03_POCDA</name>
<dbReference type="STRING" id="46731.A0A3M6UK03"/>
<dbReference type="InterPro" id="IPR040235">
    <property type="entry name" value="Nicolin-1"/>
</dbReference>
<reference evidence="1 2" key="1">
    <citation type="journal article" date="2018" name="Sci. Rep.">
        <title>Comparative analysis of the Pocillopora damicornis genome highlights role of immune system in coral evolution.</title>
        <authorList>
            <person name="Cunning R."/>
            <person name="Bay R.A."/>
            <person name="Gillette P."/>
            <person name="Baker A.C."/>
            <person name="Traylor-Knowles N."/>
        </authorList>
    </citation>
    <scope>NUCLEOTIDE SEQUENCE [LARGE SCALE GENOMIC DNA]</scope>
    <source>
        <strain evidence="1">RSMAS</strain>
        <tissue evidence="1">Whole animal</tissue>
    </source>
</reference>
<organism evidence="1 2">
    <name type="scientific">Pocillopora damicornis</name>
    <name type="common">Cauliflower coral</name>
    <name type="synonym">Millepora damicornis</name>
    <dbReference type="NCBI Taxonomy" id="46731"/>
    <lineage>
        <taxon>Eukaryota</taxon>
        <taxon>Metazoa</taxon>
        <taxon>Cnidaria</taxon>
        <taxon>Anthozoa</taxon>
        <taxon>Hexacorallia</taxon>
        <taxon>Scleractinia</taxon>
        <taxon>Astrocoeniina</taxon>
        <taxon>Pocilloporidae</taxon>
        <taxon>Pocillopora</taxon>
    </lineage>
</organism>
<accession>A0A3M6UK03</accession>
<gene>
    <name evidence="1" type="ORF">pdam_00022955</name>
</gene>
<sequence>MATETASECKIIVKKPMLLKVGDLASEFRSGVSVVDIILPGMNAVQVGKLTFKNSYTASVTVKLKVIDHAGAEQWKTLVKNYTLMPHPHLETGSQDFFVINISKTDKPPLQVIMMRLILRQPSPHWSNFGIEEIKCFLHSPMNCSSVPEWLHNNDCHNPGGIKAVQSVSNSENVASSIQQLWALTQGVISSKQNLSIGRFDIDRSYDINLLSYT</sequence>
<dbReference type="OrthoDB" id="73161at2759"/>
<dbReference type="GO" id="GO:0005654">
    <property type="term" value="C:nucleoplasm"/>
    <property type="evidence" value="ECO:0007669"/>
    <property type="project" value="TreeGrafter"/>
</dbReference>
<dbReference type="PANTHER" id="PTHR31239:SF2">
    <property type="entry name" value="NICOLIN-1"/>
    <property type="match status" value="1"/>
</dbReference>
<dbReference type="PANTHER" id="PTHR31239">
    <property type="entry name" value="NICOLIN 1"/>
    <property type="match status" value="1"/>
</dbReference>
<dbReference type="AlphaFoldDB" id="A0A3M6UK03"/>
<evidence type="ECO:0000313" key="1">
    <source>
        <dbReference type="EMBL" id="RMX53899.1"/>
    </source>
</evidence>
<dbReference type="Proteomes" id="UP000275408">
    <property type="component" value="Unassembled WGS sequence"/>
</dbReference>
<comment type="caution">
    <text evidence="1">The sequence shown here is derived from an EMBL/GenBank/DDBJ whole genome shotgun (WGS) entry which is preliminary data.</text>
</comment>